<comment type="caution">
    <text evidence="2">The sequence shown here is derived from an EMBL/GenBank/DDBJ whole genome shotgun (WGS) entry which is preliminary data.</text>
</comment>
<evidence type="ECO:0000313" key="3">
    <source>
        <dbReference type="Proteomes" id="UP000367750"/>
    </source>
</evidence>
<dbReference type="Pfam" id="PF01844">
    <property type="entry name" value="HNH"/>
    <property type="match status" value="1"/>
</dbReference>
<dbReference type="GO" id="GO:0008270">
    <property type="term" value="F:zinc ion binding"/>
    <property type="evidence" value="ECO:0007669"/>
    <property type="project" value="InterPro"/>
</dbReference>
<keyword evidence="3" id="KW-1185">Reference proteome</keyword>
<dbReference type="EMBL" id="VYKK01000004">
    <property type="protein sequence ID" value="KAA9007334.1"/>
    <property type="molecule type" value="Genomic_DNA"/>
</dbReference>
<gene>
    <name evidence="2" type="ORF">F4V43_02285</name>
</gene>
<evidence type="ECO:0000313" key="2">
    <source>
        <dbReference type="EMBL" id="KAA9007334.1"/>
    </source>
</evidence>
<accession>A0A5J5GIK7</accession>
<dbReference type="InterPro" id="IPR002711">
    <property type="entry name" value="HNH"/>
</dbReference>
<feature type="domain" description="HNH" evidence="1">
    <location>
        <begin position="138"/>
        <end position="190"/>
    </location>
</feature>
<sequence length="229" mass="28496">MDFKVCTNCKNEKPATKEYFYYHKVTTKKEGVKNKVDSWCKDCKNEYQAKYRAEHIEECRVRELEYYHADPIRKERKKAGYKKHAKENREVYAERYAKWCEENRDRLRDYRNFRDIHKKHEVTKNEWENCKNYFNYRCAYCDHPIEEHFIKRKRKYIWSDFHKEHFENNGANDITNLLPSCLWCNTSKHQSKYEDWYNEGNENYAQERHIKIIQWISEDHKRYKEVSIE</sequence>
<protein>
    <recommendedName>
        <fullName evidence="1">HNH domain-containing protein</fullName>
    </recommendedName>
</protein>
<reference evidence="2 3" key="1">
    <citation type="submission" date="2019-09" db="EMBL/GenBank/DDBJ databases">
        <title>Bacillus ochoae sp. nov., Paenibacillus whitsoniae sp. nov., Paenibacillus spiritus sp. nov. Isolated from the Mars Exploration Rover during spacecraft assembly.</title>
        <authorList>
            <person name="Seuylemezian A."/>
            <person name="Vaishampayan P."/>
        </authorList>
    </citation>
    <scope>NUCLEOTIDE SEQUENCE [LARGE SCALE GENOMIC DNA]</scope>
    <source>
        <strain evidence="2 3">MER_111</strain>
    </source>
</reference>
<dbReference type="RefSeq" id="WP_150456624.1">
    <property type="nucleotide sequence ID" value="NZ_VYKK01000004.1"/>
</dbReference>
<proteinExistence type="predicted"/>
<dbReference type="OrthoDB" id="2666697at2"/>
<dbReference type="GO" id="GO:0003676">
    <property type="term" value="F:nucleic acid binding"/>
    <property type="evidence" value="ECO:0007669"/>
    <property type="project" value="InterPro"/>
</dbReference>
<organism evidence="2 3">
    <name type="scientific">Paenibacillus spiritus</name>
    <dbReference type="NCBI Taxonomy" id="2496557"/>
    <lineage>
        <taxon>Bacteria</taxon>
        <taxon>Bacillati</taxon>
        <taxon>Bacillota</taxon>
        <taxon>Bacilli</taxon>
        <taxon>Bacillales</taxon>
        <taxon>Paenibacillaceae</taxon>
        <taxon>Paenibacillus</taxon>
    </lineage>
</organism>
<dbReference type="Proteomes" id="UP000367750">
    <property type="component" value="Unassembled WGS sequence"/>
</dbReference>
<name>A0A5J5GIK7_9BACL</name>
<dbReference type="AlphaFoldDB" id="A0A5J5GIK7"/>
<dbReference type="Gene3D" id="1.10.30.50">
    <property type="match status" value="1"/>
</dbReference>
<dbReference type="GO" id="GO:0004519">
    <property type="term" value="F:endonuclease activity"/>
    <property type="evidence" value="ECO:0007669"/>
    <property type="project" value="InterPro"/>
</dbReference>
<evidence type="ECO:0000259" key="1">
    <source>
        <dbReference type="Pfam" id="PF01844"/>
    </source>
</evidence>